<feature type="compositionally biased region" description="Basic and acidic residues" evidence="7">
    <location>
        <begin position="80"/>
        <end position="95"/>
    </location>
</feature>
<keyword evidence="5" id="KW-0539">Nucleus</keyword>
<accession>A0A7S2R6X8</accession>
<dbReference type="InterPro" id="IPR037869">
    <property type="entry name" value="Spp1/CFP1"/>
</dbReference>
<protein>
    <recommendedName>
        <fullName evidence="8">PHD-type domain-containing protein</fullName>
    </recommendedName>
</protein>
<feature type="compositionally biased region" description="Basic and acidic residues" evidence="7">
    <location>
        <begin position="41"/>
        <end position="57"/>
    </location>
</feature>
<feature type="compositionally biased region" description="Polar residues" evidence="7">
    <location>
        <begin position="1"/>
        <end position="12"/>
    </location>
</feature>
<feature type="region of interest" description="Disordered" evidence="7">
    <location>
        <begin position="994"/>
        <end position="1081"/>
    </location>
</feature>
<feature type="compositionally biased region" description="Basic and acidic residues" evidence="7">
    <location>
        <begin position="1015"/>
        <end position="1030"/>
    </location>
</feature>
<dbReference type="InterPro" id="IPR011011">
    <property type="entry name" value="Znf_FYVE_PHD"/>
</dbReference>
<feature type="compositionally biased region" description="Polar residues" evidence="7">
    <location>
        <begin position="98"/>
        <end position="115"/>
    </location>
</feature>
<evidence type="ECO:0000256" key="7">
    <source>
        <dbReference type="SAM" id="MobiDB-lite"/>
    </source>
</evidence>
<dbReference type="SMART" id="SM00249">
    <property type="entry name" value="PHD"/>
    <property type="match status" value="2"/>
</dbReference>
<feature type="region of interest" description="Disordered" evidence="7">
    <location>
        <begin position="384"/>
        <end position="440"/>
    </location>
</feature>
<comment type="subcellular location">
    <subcellularLocation>
        <location evidence="1">Nucleus</location>
    </subcellularLocation>
</comment>
<dbReference type="InterPro" id="IPR013083">
    <property type="entry name" value="Znf_RING/FYVE/PHD"/>
</dbReference>
<dbReference type="PROSITE" id="PS01359">
    <property type="entry name" value="ZF_PHD_1"/>
    <property type="match status" value="1"/>
</dbReference>
<gene>
    <name evidence="9" type="ORF">QSP1433_LOCUS299</name>
</gene>
<keyword evidence="4" id="KW-0862">Zinc</keyword>
<dbReference type="EMBL" id="HBHK01000478">
    <property type="protein sequence ID" value="CAD9662364.1"/>
    <property type="molecule type" value="Transcribed_RNA"/>
</dbReference>
<feature type="domain" description="PHD-type" evidence="8">
    <location>
        <begin position="1661"/>
        <end position="1711"/>
    </location>
</feature>
<dbReference type="GO" id="GO:0008270">
    <property type="term" value="F:zinc ion binding"/>
    <property type="evidence" value="ECO:0007669"/>
    <property type="project" value="UniProtKB-KW"/>
</dbReference>
<organism evidence="9">
    <name type="scientific">Mucochytrium quahogii</name>
    <dbReference type="NCBI Taxonomy" id="96639"/>
    <lineage>
        <taxon>Eukaryota</taxon>
        <taxon>Sar</taxon>
        <taxon>Stramenopiles</taxon>
        <taxon>Bigyra</taxon>
        <taxon>Labyrinthulomycetes</taxon>
        <taxon>Thraustochytrida</taxon>
        <taxon>Thraustochytriidae</taxon>
        <taxon>Mucochytrium</taxon>
    </lineage>
</organism>
<dbReference type="InterPro" id="IPR013637">
    <property type="entry name" value="Lys_sp_deMease-like_dom"/>
</dbReference>
<evidence type="ECO:0000256" key="5">
    <source>
        <dbReference type="ARBA" id="ARBA00023242"/>
    </source>
</evidence>
<feature type="compositionally biased region" description="Polar residues" evidence="7">
    <location>
        <begin position="21"/>
        <end position="39"/>
    </location>
</feature>
<feature type="region of interest" description="Disordered" evidence="7">
    <location>
        <begin position="1243"/>
        <end position="1276"/>
    </location>
</feature>
<dbReference type="InterPro" id="IPR019786">
    <property type="entry name" value="Zinc_finger_PHD-type_CS"/>
</dbReference>
<dbReference type="Gene3D" id="3.30.40.10">
    <property type="entry name" value="Zinc/RING finger domain, C3HC4 (zinc finger)"/>
    <property type="match status" value="2"/>
</dbReference>
<evidence type="ECO:0000256" key="1">
    <source>
        <dbReference type="ARBA" id="ARBA00004123"/>
    </source>
</evidence>
<dbReference type="PROSITE" id="PS50016">
    <property type="entry name" value="ZF_PHD_2"/>
    <property type="match status" value="2"/>
</dbReference>
<dbReference type="GO" id="GO:0048188">
    <property type="term" value="C:Set1C/COMPASS complex"/>
    <property type="evidence" value="ECO:0007669"/>
    <property type="project" value="InterPro"/>
</dbReference>
<proteinExistence type="predicted"/>
<feature type="compositionally biased region" description="Basic and acidic residues" evidence="7">
    <location>
        <begin position="1063"/>
        <end position="1081"/>
    </location>
</feature>
<reference evidence="9" key="1">
    <citation type="submission" date="2021-01" db="EMBL/GenBank/DDBJ databases">
        <authorList>
            <person name="Corre E."/>
            <person name="Pelletier E."/>
            <person name="Niang G."/>
            <person name="Scheremetjew M."/>
            <person name="Finn R."/>
            <person name="Kale V."/>
            <person name="Holt S."/>
            <person name="Cochrane G."/>
            <person name="Meng A."/>
            <person name="Brown T."/>
            <person name="Cohen L."/>
        </authorList>
    </citation>
    <scope>NUCLEOTIDE SEQUENCE</scope>
    <source>
        <strain evidence="9">NY070348D</strain>
    </source>
</reference>
<feature type="compositionally biased region" description="Basic and acidic residues" evidence="7">
    <location>
        <begin position="117"/>
        <end position="142"/>
    </location>
</feature>
<dbReference type="InterPro" id="IPR019787">
    <property type="entry name" value="Znf_PHD-finger"/>
</dbReference>
<feature type="domain" description="PHD-type" evidence="8">
    <location>
        <begin position="1909"/>
        <end position="1959"/>
    </location>
</feature>
<evidence type="ECO:0000256" key="4">
    <source>
        <dbReference type="ARBA" id="ARBA00022833"/>
    </source>
</evidence>
<feature type="compositionally biased region" description="Basic and acidic residues" evidence="7">
    <location>
        <begin position="1039"/>
        <end position="1054"/>
    </location>
</feature>
<sequence>MDNTESRSSQGVTKDDIDETLQPTSEVSNDGDQVAMDNQAQDEKDKQVKDENDKQVQDENDEPVQDEKDVVVGTQEEEESKAQEPEMDIAQKEDDGGQENSAADSNGTKATSPSRDSIVKTEDVVTDGEPKKDEDAETEPTKPGRKRKRVDSVGDLFKRSILRPRLGAGHAKPHYSEDETVNASLEVDPPGDSYPIKHPRYDNDAYQARLPDLMEKPNKMEPNLTLELDTRNLRVAQLKLNDRQIWGGKHVPVSTGAIDEYLIFCRRLTREDPPGGSNFIWKDKDTSETASTTVSDIEDFVAEREEEQDEGGDGDTRNVRKKNTELQKELNVVLKPLESDELALEFLHKNQYNIQRAKFHLLSYHGVGKETEAFGIRLKQIPWKSPRRATTPPPADVGDDLEKTSLASDRKSEDDDDEMVGKKRSRSLKRSTQSGDSSPSALYKKWMATARGALFGKIIPTRAKLYDLQLQLKDMRKPTDAKLVAAASELVAQLEKKLQTVDEWIANAHDMASMVKPDPHWSIEDMKDLLQHVPSGVKLAETQIVRNLYEKCEKIRKAARAALSDTIEINKMVDIIRRADQLPLDLYEIPALREKVSQVRILADKVRVLLPFGDALEKKSKRVLPKLSELTSLNTQIHALQVDFREWSVLENAIKRTQDWLDDASVAIENNLAIKDFLALVKRADLLPVDVSDKRIALDDHLKRAQECIAKMKNVVPKKQKTRGNTEVKKMELATLRVLKDEAASIGIPSQEIQDMENLIKLGDDWSIRVKTALDNVDEVDLDTLSALLDEAGGIPVLMDQEKLLKYEVQAKECVLEIEEALASKSASFRQLTKLQTKLGKVRKSFNAATPGKPSNKKDTKMKCDLHLKSVLKEAREWVLKVNFLAQLDNEEDEFADLINDVNVVSKQKKKKRNAKRAASRKNTGLGYFAEEDRISYDEFVDLKRQADILPMDLSSKLYVFDDIESSMLPLKLELRAILKSANQPEAERLPELLQTVKSEDVDSVENDNTVLGENKGDSADSSSENKDIDGIVASSENTNKDDSIDSREDKQTVDDVEMEDAPADKATEGADKKSDSDDMKMEVAATTQAVATSLVEIQANKRYTMAELDEKLRECQAFSVISKEEELFRECVDRARSWIGQTLRISPTIKEWDGVIADDKVEDGLLSVDTLGDMRKNANSLIVDVDVLVDSLEQVLKLSESWNERAGAILDRYMSLISSLQPLSDSDAAALEAEGNLTFGHYSNGRSPVPVDLSPRGTRGKRNKPHSLVKEPSKSEKNLALKRKIDADLGLTISPEEQGSWDLLENELVDRVKDKYGEGPYDGGEENTPVKYFTVQPRRVNAQSFGTASFDASLIAPVSMADQLLTEIVRSPASSIAVHLDVIKKVGWLVEASRWINAARDAVSKSLSSNMNTIRLLVAIGKYIMYGQTAESKVIVDQVLDYVSESGDVAASFLAILETPPTGYSREQIEGAPLKAISVGGCLSTLLTQLCKVFRNAASWDLLAKRKFSQAKSFEQLLGLQMLLDAKREKQLFPVLDSETLIVSEFSRMHDWLLQAHNCMRIVPTDAGKALTARPMKTQTSIEELEKLATTATKFKVQFSEVKDIRNAVKVAKQWLTKVKKTGIEKGEASLEQLRVLLLESQSIPVDLSEHTHILTQATRVYCVCRGAFDDVMVECMSCLEWYHIKCMGNLTQLVAKRSSGYCCPVCSVKRSASSMVGLSKAAIARMRMAEMQYAQQENETPEPPEDFQKYRNWANQCAELLSEKFLENDKLFVEKFRVGIEKPPLSDFADASQIYHTLQFRMFLKAVKETFTTKRKPTFQEVNKLRDARNHYSDAIGNHDFGAFLDHLLRRAVTWKERAKKAMLSDSQSSQGAIISECRSLLALSKHIPIILAEEKALTACVDDGANRYCICNGFNDGEFMIFCDDCEGWFHGRCVNLSQKVGDTLTQYMCPDCSKKKDVPYLYGTPSIKRIEDTIETASKLQAVVET</sequence>
<name>A0A7S2R6X8_9STRA</name>
<dbReference type="PANTHER" id="PTHR46174:SF1">
    <property type="entry name" value="CXXC-TYPE ZINC FINGER PROTEIN 1"/>
    <property type="match status" value="1"/>
</dbReference>
<evidence type="ECO:0000259" key="8">
    <source>
        <dbReference type="PROSITE" id="PS50016"/>
    </source>
</evidence>
<keyword evidence="2" id="KW-0479">Metal-binding</keyword>
<evidence type="ECO:0000313" key="9">
    <source>
        <dbReference type="EMBL" id="CAD9662364.1"/>
    </source>
</evidence>
<dbReference type="PANTHER" id="PTHR46174">
    <property type="entry name" value="CXXC-TYPE ZINC FINGER PROTEIN 1"/>
    <property type="match status" value="1"/>
</dbReference>
<dbReference type="Pfam" id="PF08429">
    <property type="entry name" value="PLU-1"/>
    <property type="match status" value="2"/>
</dbReference>
<feature type="region of interest" description="Disordered" evidence="7">
    <location>
        <begin position="1"/>
        <end position="154"/>
    </location>
</feature>
<dbReference type="GO" id="GO:0045893">
    <property type="term" value="P:positive regulation of DNA-templated transcription"/>
    <property type="evidence" value="ECO:0007669"/>
    <property type="project" value="TreeGrafter"/>
</dbReference>
<keyword evidence="3 6" id="KW-0863">Zinc-finger</keyword>
<feature type="compositionally biased region" description="Polar residues" evidence="7">
    <location>
        <begin position="430"/>
        <end position="440"/>
    </location>
</feature>
<feature type="compositionally biased region" description="Basic residues" evidence="7">
    <location>
        <begin position="1259"/>
        <end position="1268"/>
    </location>
</feature>
<evidence type="ECO:0000256" key="6">
    <source>
        <dbReference type="PROSITE-ProRule" id="PRU00146"/>
    </source>
</evidence>
<evidence type="ECO:0000256" key="3">
    <source>
        <dbReference type="ARBA" id="ARBA00022771"/>
    </source>
</evidence>
<dbReference type="InterPro" id="IPR001965">
    <property type="entry name" value="Znf_PHD"/>
</dbReference>
<evidence type="ECO:0000256" key="2">
    <source>
        <dbReference type="ARBA" id="ARBA00022723"/>
    </source>
</evidence>
<feature type="compositionally biased region" description="Basic and acidic residues" evidence="7">
    <location>
        <begin position="400"/>
        <end position="413"/>
    </location>
</feature>
<dbReference type="SUPFAM" id="SSF57903">
    <property type="entry name" value="FYVE/PHD zinc finger"/>
    <property type="match status" value="2"/>
</dbReference>
<dbReference type="Pfam" id="PF00628">
    <property type="entry name" value="PHD"/>
    <property type="match status" value="1"/>
</dbReference>